<feature type="region of interest" description="Disordered" evidence="5">
    <location>
        <begin position="474"/>
        <end position="494"/>
    </location>
</feature>
<dbReference type="OrthoDB" id="1112565at2759"/>
<evidence type="ECO:0000256" key="1">
    <source>
        <dbReference type="ARBA" id="ARBA00022723"/>
    </source>
</evidence>
<proteinExistence type="predicted"/>
<feature type="compositionally biased region" description="Polar residues" evidence="5">
    <location>
        <begin position="271"/>
        <end position="286"/>
    </location>
</feature>
<name>A0A2P7YPE8_9ASCO</name>
<evidence type="ECO:0000256" key="4">
    <source>
        <dbReference type="PROSITE-ProRule" id="PRU00125"/>
    </source>
</evidence>
<dbReference type="GO" id="GO:0003713">
    <property type="term" value="F:transcription coactivator activity"/>
    <property type="evidence" value="ECO:0007669"/>
    <property type="project" value="TreeGrafter"/>
</dbReference>
<gene>
    <name evidence="7" type="ORF">C7M61_003086</name>
</gene>
<dbReference type="EMBL" id="PYFQ01000007">
    <property type="protein sequence ID" value="PSK37841.1"/>
    <property type="molecule type" value="Genomic_DNA"/>
</dbReference>
<dbReference type="GO" id="GO:0140297">
    <property type="term" value="F:DNA-binding transcription factor binding"/>
    <property type="evidence" value="ECO:0007669"/>
    <property type="project" value="TreeGrafter"/>
</dbReference>
<dbReference type="AlphaFoldDB" id="A0A2P7YPE8"/>
<dbReference type="RefSeq" id="XP_024713351.1">
    <property type="nucleotide sequence ID" value="XM_024858441.1"/>
</dbReference>
<sequence>MSHVTKLPSAFNGPQSPMLASDSPFPSFKSDYRYKGVYERAGFDVNLNRRRGNHSPNDSRHAIQTRKKPDSPASQTFSFKSANDSFSKNQSLRSLPMSARGNTNNVSPVESRSSAGKAPVSRKPVSPTDQYVTPASAPASAHPDYAPDRFQLPRKAPKEQQSYPEFQAFQPFKPDTDRQVVLDEQGNARALGGESASPRSGKNIKNLFVHIPSNNQEEEEFSKPDADFNSNLPTGMGSDSDFNSPTFDNTERVSTAHTSTSSSREFRKNSADSGMSVKTSELVRNTPYPAQNQIPVIQEHQDLSTMLEEFRLDVEEHKKYDPRRKASRTATKLPDNASLFTPDTTNHSMRLDDCYSSQLSFNFTNDQGEPQKPQEGLDYENFLQTSAAGDRKLARNSNLSTISSIISKSNDGDDEVDPELHRQLETLKAGSQAEDSPVLRPNDNESFVTAHNLPEHANKPPAVPVFNIQDVSEKEELEKAHDEPEVPSENPFFEGAEGADHFEQRSTEEHVEPQAETYEEEDQVGARAPTTPYNPASEFDLNQETPETIKPLSPKNHRIEQELKDMNFKYESGVDEFEPVIPPRASPSVTGDSISQQNRPSTAEFNPFPQSIIGTHYPKFRDSDLPMKTPPGQGNCRGCGEHVEQQAKGSKKAIFSKTGELSGQWHRGCFSCSYTGCDVKFSKHTACYVLLDNAFCNHHYHLLNGTLCQTCNSGIEGECIENEMRQKWHLNCLKCNRCQTHIKDDYFLINGEIVCEHDASTLISQMEDEGMLSTDKIEKRRTRMMFVDQVAEF</sequence>
<dbReference type="PANTHER" id="PTHR45787:SF1">
    <property type="entry name" value="LIM ZINC-BINDING DOMAIN-CONTAINING PROTEIN"/>
    <property type="match status" value="1"/>
</dbReference>
<dbReference type="GO" id="GO:0046872">
    <property type="term" value="F:metal ion binding"/>
    <property type="evidence" value="ECO:0007669"/>
    <property type="project" value="UniProtKB-KW"/>
</dbReference>
<dbReference type="GO" id="GO:0030695">
    <property type="term" value="F:GTPase regulator activity"/>
    <property type="evidence" value="ECO:0007669"/>
    <property type="project" value="UniProtKB-ARBA"/>
</dbReference>
<keyword evidence="1 4" id="KW-0479">Metal-binding</keyword>
<reference evidence="7 8" key="1">
    <citation type="submission" date="2018-03" db="EMBL/GenBank/DDBJ databases">
        <title>Candida pseudohaemulonii genome assembly and annotation.</title>
        <authorList>
            <person name="Munoz J.F."/>
            <person name="Gade L.G."/>
            <person name="Chow N.A."/>
            <person name="Litvintseva A.P."/>
            <person name="Loparev V.N."/>
            <person name="Cuomo C.A."/>
        </authorList>
    </citation>
    <scope>NUCLEOTIDE SEQUENCE [LARGE SCALE GENOMIC DNA]</scope>
    <source>
        <strain evidence="7 8">B12108</strain>
    </source>
</reference>
<dbReference type="Proteomes" id="UP000241107">
    <property type="component" value="Unassembled WGS sequence"/>
</dbReference>
<feature type="region of interest" description="Disordered" evidence="5">
    <location>
        <begin position="321"/>
        <end position="349"/>
    </location>
</feature>
<dbReference type="CDD" id="cd08368">
    <property type="entry name" value="LIM"/>
    <property type="match status" value="1"/>
</dbReference>
<keyword evidence="2" id="KW-0677">Repeat</keyword>
<organism evidence="7 8">
    <name type="scientific">Candidozyma pseudohaemuli</name>
    <dbReference type="NCBI Taxonomy" id="418784"/>
    <lineage>
        <taxon>Eukaryota</taxon>
        <taxon>Fungi</taxon>
        <taxon>Dikarya</taxon>
        <taxon>Ascomycota</taxon>
        <taxon>Saccharomycotina</taxon>
        <taxon>Pichiomycetes</taxon>
        <taxon>Metschnikowiaceae</taxon>
        <taxon>Candidozyma</taxon>
    </lineage>
</organism>
<evidence type="ECO:0000256" key="2">
    <source>
        <dbReference type="ARBA" id="ARBA00022737"/>
    </source>
</evidence>
<accession>A0A2P7YPE8</accession>
<feature type="compositionally biased region" description="Polar residues" evidence="5">
    <location>
        <begin position="587"/>
        <end position="608"/>
    </location>
</feature>
<evidence type="ECO:0000313" key="8">
    <source>
        <dbReference type="Proteomes" id="UP000241107"/>
    </source>
</evidence>
<feature type="region of interest" description="Disordered" evidence="5">
    <location>
        <begin position="42"/>
        <end position="286"/>
    </location>
</feature>
<dbReference type="GO" id="GO:0005634">
    <property type="term" value="C:nucleus"/>
    <property type="evidence" value="ECO:0007669"/>
    <property type="project" value="TreeGrafter"/>
</dbReference>
<feature type="region of interest" description="Disordered" evidence="5">
    <location>
        <begin position="583"/>
        <end position="608"/>
    </location>
</feature>
<dbReference type="GO" id="GO:0045944">
    <property type="term" value="P:positive regulation of transcription by RNA polymerase II"/>
    <property type="evidence" value="ECO:0007669"/>
    <property type="project" value="TreeGrafter"/>
</dbReference>
<feature type="domain" description="LIM zinc-binding" evidence="6">
    <location>
        <begin position="706"/>
        <end position="765"/>
    </location>
</feature>
<feature type="region of interest" description="Disordered" evidence="5">
    <location>
        <begin position="1"/>
        <end position="25"/>
    </location>
</feature>
<feature type="compositionally biased region" description="Polar residues" evidence="5">
    <location>
        <begin position="100"/>
        <end position="114"/>
    </location>
</feature>
<dbReference type="InterPro" id="IPR001781">
    <property type="entry name" value="Znf_LIM"/>
</dbReference>
<dbReference type="GeneID" id="36566475"/>
<evidence type="ECO:0000256" key="3">
    <source>
        <dbReference type="ARBA" id="ARBA00022833"/>
    </source>
</evidence>
<dbReference type="InterPro" id="IPR050945">
    <property type="entry name" value="LMO_RBTN_TF"/>
</dbReference>
<feature type="compositionally biased region" description="Polar residues" evidence="5">
    <location>
        <begin position="338"/>
        <end position="348"/>
    </location>
</feature>
<dbReference type="CDD" id="cd09397">
    <property type="entry name" value="LIM1_UF1"/>
    <property type="match status" value="1"/>
</dbReference>
<dbReference type="Pfam" id="PF00412">
    <property type="entry name" value="LIM"/>
    <property type="match status" value="1"/>
</dbReference>
<dbReference type="VEuPathDB" id="FungiDB:C7M61_003086"/>
<evidence type="ECO:0000313" key="7">
    <source>
        <dbReference type="EMBL" id="PSK37841.1"/>
    </source>
</evidence>
<comment type="caution">
    <text evidence="7">The sequence shown here is derived from an EMBL/GenBank/DDBJ whole genome shotgun (WGS) entry which is preliminary data.</text>
</comment>
<dbReference type="Gene3D" id="2.10.110.10">
    <property type="entry name" value="Cysteine Rich Protein"/>
    <property type="match status" value="2"/>
</dbReference>
<feature type="compositionally biased region" description="Basic and acidic residues" evidence="5">
    <location>
        <begin position="474"/>
        <end position="484"/>
    </location>
</feature>
<dbReference type="SMART" id="SM00132">
    <property type="entry name" value="LIM"/>
    <property type="match status" value="2"/>
</dbReference>
<evidence type="ECO:0000256" key="5">
    <source>
        <dbReference type="SAM" id="MobiDB-lite"/>
    </source>
</evidence>
<protein>
    <recommendedName>
        <fullName evidence="6">LIM zinc-binding domain-containing protein</fullName>
    </recommendedName>
</protein>
<keyword evidence="3 4" id="KW-0862">Zinc</keyword>
<dbReference type="PROSITE" id="PS00478">
    <property type="entry name" value="LIM_DOMAIN_1"/>
    <property type="match status" value="1"/>
</dbReference>
<dbReference type="STRING" id="418784.A0A2P7YPE8"/>
<dbReference type="PROSITE" id="PS50023">
    <property type="entry name" value="LIM_DOMAIN_2"/>
    <property type="match status" value="1"/>
</dbReference>
<feature type="compositionally biased region" description="Polar residues" evidence="5">
    <location>
        <begin position="72"/>
        <end position="93"/>
    </location>
</feature>
<keyword evidence="4" id="KW-0440">LIM domain</keyword>
<feature type="region of interest" description="Disordered" evidence="5">
    <location>
        <begin position="506"/>
        <end position="552"/>
    </location>
</feature>
<dbReference type="PANTHER" id="PTHR45787">
    <property type="entry name" value="LD11652P"/>
    <property type="match status" value="1"/>
</dbReference>
<keyword evidence="8" id="KW-1185">Reference proteome</keyword>
<feature type="compositionally biased region" description="Polar residues" evidence="5">
    <location>
        <begin position="240"/>
        <end position="263"/>
    </location>
</feature>
<evidence type="ECO:0000259" key="6">
    <source>
        <dbReference type="PROSITE" id="PS50023"/>
    </source>
</evidence>